<sequence length="418" mass="48075">MTKYNLEQISYFIEGVGDVDLFSTIQPILDLDLTDIEFNYMLAQKMTVSNCEICGQIAHGNHFGVLSCRACAAFFRRATLNPKKKLNLNCIHGQNLEIHRNGFFSCKKCRMKKCLERGMDASKFQLDRDMISTAMVPVKVPLMIPQSLATFLGRPNFLIYCNAQDPTSPGPAKNVVDCNHLLDRATEILKNGSWKPFSPQMNSLEQMSAAFENMKISKSSELQLITHMNKDHTLLIWEQEMLNTAEWLTNFSEFNSLPITVQMEVVKSIWQTYGRFEKLAKTAEFRRKKLFKSDNLFVVGDEACLDSENTVVDVSWFTNYSYEQISYFMDCFHNEAFRQIAKEFETLNPTTTELNFMLVQVCLQEAGKKLQARLTKMMKVCNLMRHDLRRQAEKSKLAMTFDVFNITFSHPEIMGNCG</sequence>
<dbReference type="GO" id="GO:0005634">
    <property type="term" value="C:nucleus"/>
    <property type="evidence" value="ECO:0007669"/>
    <property type="project" value="UniProtKB-SubCell"/>
</dbReference>
<keyword evidence="3 11" id="KW-0479">Metal-binding</keyword>
<feature type="domain" description="NR LBD" evidence="13">
    <location>
        <begin position="199"/>
        <end position="418"/>
    </location>
</feature>
<evidence type="ECO:0000313" key="15">
    <source>
        <dbReference type="Proteomes" id="UP000827892"/>
    </source>
</evidence>
<keyword evidence="8 11" id="KW-0804">Transcription</keyword>
<evidence type="ECO:0000256" key="10">
    <source>
        <dbReference type="ARBA" id="ARBA00023242"/>
    </source>
</evidence>
<dbReference type="SMART" id="SM00430">
    <property type="entry name" value="HOLI"/>
    <property type="match status" value="1"/>
</dbReference>
<dbReference type="PANTHER" id="PTHR45680:SF15">
    <property type="entry name" value="NUCLEAR HORMONE RECEPTOR FAMILY"/>
    <property type="match status" value="1"/>
</dbReference>
<evidence type="ECO:0000256" key="2">
    <source>
        <dbReference type="ARBA" id="ARBA00005993"/>
    </source>
</evidence>
<dbReference type="Gene3D" id="1.10.565.10">
    <property type="entry name" value="Retinoid X Receptor"/>
    <property type="match status" value="1"/>
</dbReference>
<keyword evidence="9 11" id="KW-0675">Receptor</keyword>
<evidence type="ECO:0000256" key="4">
    <source>
        <dbReference type="ARBA" id="ARBA00022771"/>
    </source>
</evidence>
<dbReference type="Pfam" id="PF00105">
    <property type="entry name" value="zf-C4"/>
    <property type="match status" value="1"/>
</dbReference>
<organism evidence="14 15">
    <name type="scientific">Caenorhabditis briggsae</name>
    <dbReference type="NCBI Taxonomy" id="6238"/>
    <lineage>
        <taxon>Eukaryota</taxon>
        <taxon>Metazoa</taxon>
        <taxon>Ecdysozoa</taxon>
        <taxon>Nematoda</taxon>
        <taxon>Chromadorea</taxon>
        <taxon>Rhabditida</taxon>
        <taxon>Rhabditina</taxon>
        <taxon>Rhabditomorpha</taxon>
        <taxon>Rhabditoidea</taxon>
        <taxon>Rhabditidae</taxon>
        <taxon>Peloderinae</taxon>
        <taxon>Caenorhabditis</taxon>
    </lineage>
</organism>
<dbReference type="GO" id="GO:0003700">
    <property type="term" value="F:DNA-binding transcription factor activity"/>
    <property type="evidence" value="ECO:0007669"/>
    <property type="project" value="InterPro"/>
</dbReference>
<name>A0AAE9D058_CAEBR</name>
<gene>
    <name evidence="14" type="ORF">L3Y34_006923</name>
</gene>
<dbReference type="SMART" id="SM00399">
    <property type="entry name" value="ZnF_C4"/>
    <property type="match status" value="1"/>
</dbReference>
<dbReference type="InterPro" id="IPR001628">
    <property type="entry name" value="Znf_hrmn_rcpt"/>
</dbReference>
<reference evidence="14 15" key="1">
    <citation type="submission" date="2022-02" db="EMBL/GenBank/DDBJ databases">
        <title>Chromosome-level reference genomes for two strains of Caenorhabditis briggsae: an improved platform for comparative genomics.</title>
        <authorList>
            <person name="Stevens L."/>
            <person name="Andersen E.C."/>
        </authorList>
    </citation>
    <scope>NUCLEOTIDE SEQUENCE [LARGE SCALE GENOMIC DNA]</scope>
    <source>
        <strain evidence="14">QX1410_ONT</strain>
        <tissue evidence="14">Whole-organism</tissue>
    </source>
</reference>
<dbReference type="PROSITE" id="PS51030">
    <property type="entry name" value="NUCLEAR_REC_DBD_2"/>
    <property type="match status" value="1"/>
</dbReference>
<evidence type="ECO:0000256" key="11">
    <source>
        <dbReference type="RuleBase" id="RU004334"/>
    </source>
</evidence>
<evidence type="ECO:0000256" key="5">
    <source>
        <dbReference type="ARBA" id="ARBA00022833"/>
    </source>
</evidence>
<accession>A0AAE9D058</accession>
<evidence type="ECO:0000259" key="13">
    <source>
        <dbReference type="PROSITE" id="PS51843"/>
    </source>
</evidence>
<dbReference type="CDD" id="cd06960">
    <property type="entry name" value="NR_DBD_HNF4A"/>
    <property type="match status" value="1"/>
</dbReference>
<dbReference type="EMBL" id="CP090895">
    <property type="protein sequence ID" value="ULT87437.1"/>
    <property type="molecule type" value="Genomic_DNA"/>
</dbReference>
<comment type="similarity">
    <text evidence="2 11">Belongs to the nuclear hormone receptor family.</text>
</comment>
<evidence type="ECO:0000256" key="9">
    <source>
        <dbReference type="ARBA" id="ARBA00023170"/>
    </source>
</evidence>
<dbReference type="Proteomes" id="UP000827892">
    <property type="component" value="Chromosome V"/>
</dbReference>
<dbReference type="InterPro" id="IPR035500">
    <property type="entry name" value="NHR-like_dom_sf"/>
</dbReference>
<keyword evidence="4 11" id="KW-0863">Zinc-finger</keyword>
<dbReference type="PANTHER" id="PTHR45680">
    <property type="entry name" value="NUCLEAR HORMONE RECEPTOR FAMILY"/>
    <property type="match status" value="1"/>
</dbReference>
<dbReference type="SUPFAM" id="SSF57716">
    <property type="entry name" value="Glucocorticoid receptor-like (DNA-binding domain)"/>
    <property type="match status" value="1"/>
</dbReference>
<dbReference type="Gene3D" id="3.30.50.10">
    <property type="entry name" value="Erythroid Transcription Factor GATA-1, subunit A"/>
    <property type="match status" value="1"/>
</dbReference>
<evidence type="ECO:0000256" key="7">
    <source>
        <dbReference type="ARBA" id="ARBA00023125"/>
    </source>
</evidence>
<dbReference type="InterPro" id="IPR051152">
    <property type="entry name" value="C.elegans_Orphan_NR"/>
</dbReference>
<keyword evidence="6 11" id="KW-0805">Transcription regulation</keyword>
<comment type="subcellular location">
    <subcellularLocation>
        <location evidence="1 11">Nucleus</location>
    </subcellularLocation>
</comment>
<dbReference type="PROSITE" id="PS51843">
    <property type="entry name" value="NR_LBD"/>
    <property type="match status" value="1"/>
</dbReference>
<dbReference type="SUPFAM" id="SSF48508">
    <property type="entry name" value="Nuclear receptor ligand-binding domain"/>
    <property type="match status" value="1"/>
</dbReference>
<feature type="domain" description="Nuclear receptor" evidence="12">
    <location>
        <begin position="48"/>
        <end position="126"/>
    </location>
</feature>
<proteinExistence type="inferred from homology"/>
<dbReference type="AlphaFoldDB" id="A0AAE9D058"/>
<dbReference type="PRINTS" id="PR00047">
    <property type="entry name" value="STROIDFINGER"/>
</dbReference>
<protein>
    <submittedName>
        <fullName evidence="14">Uncharacterized protein</fullName>
    </submittedName>
</protein>
<keyword evidence="10 11" id="KW-0539">Nucleus</keyword>
<evidence type="ECO:0000256" key="6">
    <source>
        <dbReference type="ARBA" id="ARBA00023015"/>
    </source>
</evidence>
<keyword evidence="7 11" id="KW-0238">DNA-binding</keyword>
<keyword evidence="5 11" id="KW-0862">Zinc</keyword>
<dbReference type="InterPro" id="IPR049636">
    <property type="entry name" value="HNF4-like_DBD"/>
</dbReference>
<evidence type="ECO:0000313" key="14">
    <source>
        <dbReference type="EMBL" id="ULT87437.1"/>
    </source>
</evidence>
<dbReference type="InterPro" id="IPR000536">
    <property type="entry name" value="Nucl_hrmn_rcpt_lig-bd"/>
</dbReference>
<dbReference type="GO" id="GO:0000978">
    <property type="term" value="F:RNA polymerase II cis-regulatory region sequence-specific DNA binding"/>
    <property type="evidence" value="ECO:0007669"/>
    <property type="project" value="InterPro"/>
</dbReference>
<dbReference type="Pfam" id="PF00104">
    <property type="entry name" value="Hormone_recep"/>
    <property type="match status" value="1"/>
</dbReference>
<dbReference type="GO" id="GO:0008270">
    <property type="term" value="F:zinc ion binding"/>
    <property type="evidence" value="ECO:0007669"/>
    <property type="project" value="UniProtKB-KW"/>
</dbReference>
<evidence type="ECO:0000256" key="1">
    <source>
        <dbReference type="ARBA" id="ARBA00004123"/>
    </source>
</evidence>
<dbReference type="PROSITE" id="PS00031">
    <property type="entry name" value="NUCLEAR_REC_DBD_1"/>
    <property type="match status" value="1"/>
</dbReference>
<evidence type="ECO:0000256" key="3">
    <source>
        <dbReference type="ARBA" id="ARBA00022723"/>
    </source>
</evidence>
<dbReference type="InterPro" id="IPR013088">
    <property type="entry name" value="Znf_NHR/GATA"/>
</dbReference>
<evidence type="ECO:0000256" key="8">
    <source>
        <dbReference type="ARBA" id="ARBA00023163"/>
    </source>
</evidence>
<evidence type="ECO:0000259" key="12">
    <source>
        <dbReference type="PROSITE" id="PS51030"/>
    </source>
</evidence>